<feature type="region of interest" description="Disordered" evidence="1">
    <location>
        <begin position="1"/>
        <end position="54"/>
    </location>
</feature>
<evidence type="ECO:0000256" key="1">
    <source>
        <dbReference type="SAM" id="MobiDB-lite"/>
    </source>
</evidence>
<gene>
    <name evidence="2" type="ORF">g.86052</name>
</gene>
<name>A0A2S2QBL4_9HEMI</name>
<accession>A0A2S2QBL4</accession>
<proteinExistence type="predicted"/>
<evidence type="ECO:0000313" key="2">
    <source>
        <dbReference type="EMBL" id="MBY75127.1"/>
    </source>
</evidence>
<reference evidence="2" key="1">
    <citation type="submission" date="2018-04" db="EMBL/GenBank/DDBJ databases">
        <title>Transcriptome assembly of Sipha flava.</title>
        <authorList>
            <person name="Scully E.D."/>
            <person name="Geib S.M."/>
            <person name="Palmer N.A."/>
            <person name="Koch K."/>
            <person name="Bradshaw J."/>
            <person name="Heng-Moss T."/>
            <person name="Sarath G."/>
        </authorList>
    </citation>
    <scope>NUCLEOTIDE SEQUENCE</scope>
</reference>
<organism evidence="2">
    <name type="scientific">Sipha flava</name>
    <name type="common">yellow sugarcane aphid</name>
    <dbReference type="NCBI Taxonomy" id="143950"/>
    <lineage>
        <taxon>Eukaryota</taxon>
        <taxon>Metazoa</taxon>
        <taxon>Ecdysozoa</taxon>
        <taxon>Arthropoda</taxon>
        <taxon>Hexapoda</taxon>
        <taxon>Insecta</taxon>
        <taxon>Pterygota</taxon>
        <taxon>Neoptera</taxon>
        <taxon>Paraneoptera</taxon>
        <taxon>Hemiptera</taxon>
        <taxon>Sternorrhyncha</taxon>
        <taxon>Aphidomorpha</taxon>
        <taxon>Aphidoidea</taxon>
        <taxon>Aphididae</taxon>
        <taxon>Sipha</taxon>
    </lineage>
</organism>
<protein>
    <submittedName>
        <fullName evidence="2">Uncharacterized protein</fullName>
    </submittedName>
</protein>
<sequence length="127" mass="13618">MNAERAALSSDRFVGGATDVPSARQLAQPVAGGGPTRVGAGNAPGPENPARRDGDGAGFSFYCYFPPSSPPPDAHRRCSLLARSGAIKRKKLITVVSSVPRMGTRRRMKKKKKTALPSNYDLQLIYF</sequence>
<dbReference type="EMBL" id="GGMS01005924">
    <property type="protein sequence ID" value="MBY75127.1"/>
    <property type="molecule type" value="Transcribed_RNA"/>
</dbReference>
<dbReference type="AlphaFoldDB" id="A0A2S2QBL4"/>